<dbReference type="STRING" id="419481.SAMN05216233_1036"/>
<organism evidence="1 2">
    <name type="scientific">Desulfoluna spongiiphila</name>
    <dbReference type="NCBI Taxonomy" id="419481"/>
    <lineage>
        <taxon>Bacteria</taxon>
        <taxon>Pseudomonadati</taxon>
        <taxon>Thermodesulfobacteriota</taxon>
        <taxon>Desulfobacteria</taxon>
        <taxon>Desulfobacterales</taxon>
        <taxon>Desulfolunaceae</taxon>
        <taxon>Desulfoluna</taxon>
    </lineage>
</organism>
<protein>
    <submittedName>
        <fullName evidence="1">Bacteriophage lambda head decoration protein D</fullName>
    </submittedName>
</protein>
<evidence type="ECO:0000313" key="2">
    <source>
        <dbReference type="Proteomes" id="UP000198870"/>
    </source>
</evidence>
<dbReference type="EMBL" id="FMUX01000003">
    <property type="protein sequence ID" value="SCY01431.1"/>
    <property type="molecule type" value="Genomic_DNA"/>
</dbReference>
<dbReference type="Proteomes" id="UP000198870">
    <property type="component" value="Unassembled WGS sequence"/>
</dbReference>
<name>A0A1G5CGI7_9BACT</name>
<reference evidence="1 2" key="1">
    <citation type="submission" date="2016-10" db="EMBL/GenBank/DDBJ databases">
        <authorList>
            <person name="de Groot N.N."/>
        </authorList>
    </citation>
    <scope>NUCLEOTIDE SEQUENCE [LARGE SCALE GENOMIC DNA]</scope>
    <source>
        <strain evidence="1 2">AA1</strain>
    </source>
</reference>
<gene>
    <name evidence="1" type="ORF">SAMN05216233_1036</name>
</gene>
<dbReference type="Pfam" id="PF02924">
    <property type="entry name" value="HDPD"/>
    <property type="match status" value="1"/>
</dbReference>
<dbReference type="AlphaFoldDB" id="A0A1G5CGI7"/>
<sequence length="120" mass="12292">MQQMIKHGDVIKDRAFLGDHPVITMSGILKQGRAYVAGEVLGQVTADKKLTGLAPAASDGTQAAMAILAGDVDATASDEPCVIVAHAEAVAEGLVWPEGITAVQKAAAVAQLQAVGIYVK</sequence>
<keyword evidence="2" id="KW-1185">Reference proteome</keyword>
<dbReference type="Gene3D" id="2.40.300.10">
    <property type="entry name" value="Head decoration protein D"/>
    <property type="match status" value="1"/>
</dbReference>
<proteinExistence type="predicted"/>
<dbReference type="RefSeq" id="WP_175469520.1">
    <property type="nucleotide sequence ID" value="NZ_FMUX01000003.1"/>
</dbReference>
<evidence type="ECO:0000313" key="1">
    <source>
        <dbReference type="EMBL" id="SCY01431.1"/>
    </source>
</evidence>
<dbReference type="InterPro" id="IPR004195">
    <property type="entry name" value="Head_decoration_D"/>
</dbReference>
<accession>A0A1G5CGI7</accession>